<sequence length="244" mass="25214">MRPLPLSAALLLGLALAAPASAQETRGLGAHQHGEGKLDIAFDGTAIAMELEAPGADIVGFEHAAGSDADRAALDEAKARLADPLSLFVLPEAAGCQLVEAQVAHFVDGGDHDDHAETPEHHEGEGEGEAHDHGEDAGHRDHGDTHDHAHGHGGDDAAHSAGHDDDHDGEDHDAHEPAEASHSEFRAAYLLRCADPARIDRIGFAYFDAFPGAETLEVQMVGAGGATAAEVSRAAPALTLPGIL</sequence>
<feature type="chain" id="PRO_5046385319" evidence="2">
    <location>
        <begin position="23"/>
        <end position="244"/>
    </location>
</feature>
<evidence type="ECO:0000313" key="3">
    <source>
        <dbReference type="EMBL" id="GMG82148.1"/>
    </source>
</evidence>
<gene>
    <name evidence="3" type="ORF">LNKW23_13610</name>
</gene>
<comment type="caution">
    <text evidence="3">The sequence shown here is derived from an EMBL/GenBank/DDBJ whole genome shotgun (WGS) entry which is preliminary data.</text>
</comment>
<feature type="signal peptide" evidence="2">
    <location>
        <begin position="1"/>
        <end position="22"/>
    </location>
</feature>
<evidence type="ECO:0000313" key="4">
    <source>
        <dbReference type="Proteomes" id="UP001239909"/>
    </source>
</evidence>
<organism evidence="3 4">
    <name type="scientific">Paralimibaculum aggregatum</name>
    <dbReference type="NCBI Taxonomy" id="3036245"/>
    <lineage>
        <taxon>Bacteria</taxon>
        <taxon>Pseudomonadati</taxon>
        <taxon>Pseudomonadota</taxon>
        <taxon>Alphaproteobacteria</taxon>
        <taxon>Rhodobacterales</taxon>
        <taxon>Paracoccaceae</taxon>
        <taxon>Paralimibaculum</taxon>
    </lineage>
</organism>
<dbReference type="EMBL" id="BSYI01000008">
    <property type="protein sequence ID" value="GMG82148.1"/>
    <property type="molecule type" value="Genomic_DNA"/>
</dbReference>
<keyword evidence="4" id="KW-1185">Reference proteome</keyword>
<name>A0ABQ6LMU0_9RHOB</name>
<dbReference type="Proteomes" id="UP001239909">
    <property type="component" value="Unassembled WGS sequence"/>
</dbReference>
<dbReference type="RefSeq" id="WP_285670903.1">
    <property type="nucleotide sequence ID" value="NZ_BSYI01000008.1"/>
</dbReference>
<feature type="region of interest" description="Disordered" evidence="1">
    <location>
        <begin position="109"/>
        <end position="181"/>
    </location>
</feature>
<accession>A0ABQ6LMU0</accession>
<keyword evidence="2" id="KW-0732">Signal</keyword>
<protein>
    <submittedName>
        <fullName evidence="3">DUF2796 domain-containing protein</fullName>
    </submittedName>
</protein>
<evidence type="ECO:0000256" key="2">
    <source>
        <dbReference type="SAM" id="SignalP"/>
    </source>
</evidence>
<evidence type="ECO:0000256" key="1">
    <source>
        <dbReference type="SAM" id="MobiDB-lite"/>
    </source>
</evidence>
<reference evidence="3 4" key="1">
    <citation type="submission" date="2023-04" db="EMBL/GenBank/DDBJ databases">
        <title>Marinoamorphus aggregata gen. nov., sp. Nov., isolate from tissue of brittle star Ophioplocus japonicus.</title>
        <authorList>
            <person name="Kawano K."/>
            <person name="Sawayama S."/>
            <person name="Nakagawa S."/>
        </authorList>
    </citation>
    <scope>NUCLEOTIDE SEQUENCE [LARGE SCALE GENOMIC DNA]</scope>
    <source>
        <strain evidence="3 4">NKW23</strain>
    </source>
</reference>
<dbReference type="InterPro" id="IPR021253">
    <property type="entry name" value="ZrgA-like"/>
</dbReference>
<proteinExistence type="predicted"/>
<dbReference type="Pfam" id="PF10986">
    <property type="entry name" value="ZrgA"/>
    <property type="match status" value="1"/>
</dbReference>